<dbReference type="InterPro" id="IPR011598">
    <property type="entry name" value="bHLH_dom"/>
</dbReference>
<dbReference type="InterPro" id="IPR036638">
    <property type="entry name" value="HLH_DNA-bd_sf"/>
</dbReference>
<feature type="region of interest" description="Disordered" evidence="1">
    <location>
        <begin position="119"/>
        <end position="169"/>
    </location>
</feature>
<evidence type="ECO:0000259" key="2">
    <source>
        <dbReference type="PROSITE" id="PS50888"/>
    </source>
</evidence>
<feature type="compositionally biased region" description="Acidic residues" evidence="1">
    <location>
        <begin position="133"/>
        <end position="144"/>
    </location>
</feature>
<sequence>MSTGTVYAASVNPPRSAKRPRSPSPSQSSSASEYTPDEPQPQPRRSAPLSPKLSRTTAPTDRPTAEPSSVDAAKPKRGRKPAAPLSRTAREAQRKLNHSIIEKARRTKINEALAALKRLVPAEYGQQPPAPAADEEDDGDDGEFEGGGGGKKTGKNSKGAGKREEKEKEFKLEILVRTVSYMQDLIDRVAGLEEAAATNKPPTSSCANCAEGKSSLKRKRAESGKEEGPVAKRLEADSAPRPEGYTGGPLPSISSWLPETSIRPSPRPSPEFQSHLPSPPSSTQFAPTRTLSQPPPALNLGPIATHALLSSRTPEDESAASLLLEISASSPTFPTGPRQIQTPSSLLGLIGK</sequence>
<accession>A0AAD7ET18</accession>
<dbReference type="Pfam" id="PF00010">
    <property type="entry name" value="HLH"/>
    <property type="match status" value="1"/>
</dbReference>
<comment type="caution">
    <text evidence="3">The sequence shown here is derived from an EMBL/GenBank/DDBJ whole genome shotgun (WGS) entry which is preliminary data.</text>
</comment>
<feature type="region of interest" description="Disordered" evidence="1">
    <location>
        <begin position="329"/>
        <end position="352"/>
    </location>
</feature>
<dbReference type="Proteomes" id="UP001218218">
    <property type="component" value="Unassembled WGS sequence"/>
</dbReference>
<reference evidence="3" key="1">
    <citation type="submission" date="2023-03" db="EMBL/GenBank/DDBJ databases">
        <title>Massive genome expansion in bonnet fungi (Mycena s.s.) driven by repeated elements and novel gene families across ecological guilds.</title>
        <authorList>
            <consortium name="Lawrence Berkeley National Laboratory"/>
            <person name="Harder C.B."/>
            <person name="Miyauchi S."/>
            <person name="Viragh M."/>
            <person name="Kuo A."/>
            <person name="Thoen E."/>
            <person name="Andreopoulos B."/>
            <person name="Lu D."/>
            <person name="Skrede I."/>
            <person name="Drula E."/>
            <person name="Henrissat B."/>
            <person name="Morin E."/>
            <person name="Kohler A."/>
            <person name="Barry K."/>
            <person name="LaButti K."/>
            <person name="Morin E."/>
            <person name="Salamov A."/>
            <person name="Lipzen A."/>
            <person name="Mereny Z."/>
            <person name="Hegedus B."/>
            <person name="Baldrian P."/>
            <person name="Stursova M."/>
            <person name="Weitz H."/>
            <person name="Taylor A."/>
            <person name="Grigoriev I.V."/>
            <person name="Nagy L.G."/>
            <person name="Martin F."/>
            <person name="Kauserud H."/>
        </authorList>
    </citation>
    <scope>NUCLEOTIDE SEQUENCE</scope>
    <source>
        <strain evidence="3">CBHHK002</strain>
    </source>
</reference>
<protein>
    <recommendedName>
        <fullName evidence="2">BHLH domain-containing protein</fullName>
    </recommendedName>
</protein>
<dbReference type="GO" id="GO:0046983">
    <property type="term" value="F:protein dimerization activity"/>
    <property type="evidence" value="ECO:0007669"/>
    <property type="project" value="InterPro"/>
</dbReference>
<dbReference type="SMART" id="SM00353">
    <property type="entry name" value="HLH"/>
    <property type="match status" value="1"/>
</dbReference>
<evidence type="ECO:0000313" key="4">
    <source>
        <dbReference type="Proteomes" id="UP001218218"/>
    </source>
</evidence>
<dbReference type="PROSITE" id="PS50888">
    <property type="entry name" value="BHLH"/>
    <property type="match status" value="1"/>
</dbReference>
<dbReference type="AlphaFoldDB" id="A0AAD7ET18"/>
<feature type="domain" description="BHLH" evidence="2">
    <location>
        <begin position="93"/>
        <end position="185"/>
    </location>
</feature>
<dbReference type="Gene3D" id="4.10.280.10">
    <property type="entry name" value="Helix-loop-helix DNA-binding domain"/>
    <property type="match status" value="1"/>
</dbReference>
<name>A0AAD7ET18_9AGAR</name>
<gene>
    <name evidence="3" type="ORF">DFH08DRAFT_861392</name>
</gene>
<dbReference type="PANTHER" id="PTHR46266:SF4">
    <property type="entry name" value="TRANSCRIPTION FACTOR TT8"/>
    <property type="match status" value="1"/>
</dbReference>
<feature type="compositionally biased region" description="Basic and acidic residues" evidence="1">
    <location>
        <begin position="88"/>
        <end position="104"/>
    </location>
</feature>
<dbReference type="PANTHER" id="PTHR46266">
    <property type="entry name" value="TRANSCRIPTION FACTOR TT8"/>
    <property type="match status" value="1"/>
</dbReference>
<organism evidence="3 4">
    <name type="scientific">Mycena albidolilacea</name>
    <dbReference type="NCBI Taxonomy" id="1033008"/>
    <lineage>
        <taxon>Eukaryota</taxon>
        <taxon>Fungi</taxon>
        <taxon>Dikarya</taxon>
        <taxon>Basidiomycota</taxon>
        <taxon>Agaricomycotina</taxon>
        <taxon>Agaricomycetes</taxon>
        <taxon>Agaricomycetidae</taxon>
        <taxon>Agaricales</taxon>
        <taxon>Marasmiineae</taxon>
        <taxon>Mycenaceae</taxon>
        <taxon>Mycena</taxon>
    </lineage>
</organism>
<feature type="region of interest" description="Disordered" evidence="1">
    <location>
        <begin position="1"/>
        <end position="106"/>
    </location>
</feature>
<proteinExistence type="predicted"/>
<evidence type="ECO:0000256" key="1">
    <source>
        <dbReference type="SAM" id="MobiDB-lite"/>
    </source>
</evidence>
<feature type="compositionally biased region" description="Polar residues" evidence="1">
    <location>
        <begin position="271"/>
        <end position="292"/>
    </location>
</feature>
<feature type="region of interest" description="Disordered" evidence="1">
    <location>
        <begin position="196"/>
        <end position="302"/>
    </location>
</feature>
<dbReference type="SUPFAM" id="SSF47459">
    <property type="entry name" value="HLH, helix-loop-helix DNA-binding domain"/>
    <property type="match status" value="1"/>
</dbReference>
<dbReference type="EMBL" id="JARIHO010000014">
    <property type="protein sequence ID" value="KAJ7350421.1"/>
    <property type="molecule type" value="Genomic_DNA"/>
</dbReference>
<feature type="compositionally biased region" description="Basic and acidic residues" evidence="1">
    <location>
        <begin position="221"/>
        <end position="240"/>
    </location>
</feature>
<evidence type="ECO:0000313" key="3">
    <source>
        <dbReference type="EMBL" id="KAJ7350421.1"/>
    </source>
</evidence>
<keyword evidence="4" id="KW-1185">Reference proteome</keyword>